<dbReference type="PANTHER" id="PTHR32024">
    <property type="entry name" value="TRK SYSTEM POTASSIUM UPTAKE PROTEIN TRKG-RELATED"/>
    <property type="match status" value="1"/>
</dbReference>
<dbReference type="Pfam" id="PF02386">
    <property type="entry name" value="TrkH"/>
    <property type="match status" value="1"/>
</dbReference>
<keyword evidence="10" id="KW-1185">Reference proteome</keyword>
<dbReference type="PANTHER" id="PTHR32024:SF1">
    <property type="entry name" value="KTR SYSTEM POTASSIUM UPTAKE PROTEIN B"/>
    <property type="match status" value="1"/>
</dbReference>
<keyword evidence="6" id="KW-0406">Ion transport</keyword>
<dbReference type="OrthoDB" id="9810952at2"/>
<evidence type="ECO:0000256" key="2">
    <source>
        <dbReference type="ARBA" id="ARBA00022448"/>
    </source>
</evidence>
<dbReference type="GO" id="GO:0030001">
    <property type="term" value="P:metal ion transport"/>
    <property type="evidence" value="ECO:0007669"/>
    <property type="project" value="UniProtKB-ARBA"/>
</dbReference>
<dbReference type="InterPro" id="IPR003445">
    <property type="entry name" value="Cat_transpt"/>
</dbReference>
<feature type="transmembrane region" description="Helical" evidence="8">
    <location>
        <begin position="72"/>
        <end position="95"/>
    </location>
</feature>
<feature type="transmembrane region" description="Helical" evidence="8">
    <location>
        <begin position="41"/>
        <end position="60"/>
    </location>
</feature>
<evidence type="ECO:0000256" key="7">
    <source>
        <dbReference type="ARBA" id="ARBA00023136"/>
    </source>
</evidence>
<dbReference type="Proteomes" id="UP000179284">
    <property type="component" value="Chromosome II"/>
</dbReference>
<evidence type="ECO:0000256" key="5">
    <source>
        <dbReference type="ARBA" id="ARBA00022989"/>
    </source>
</evidence>
<keyword evidence="4 8" id="KW-0812">Transmembrane</keyword>
<feature type="transmembrane region" description="Helical" evidence="8">
    <location>
        <begin position="358"/>
        <end position="379"/>
    </location>
</feature>
<comment type="subcellular location">
    <subcellularLocation>
        <location evidence="1">Cell membrane</location>
        <topology evidence="1">Multi-pass membrane protein</topology>
    </subcellularLocation>
</comment>
<feature type="transmembrane region" description="Helical" evidence="8">
    <location>
        <begin position="12"/>
        <end position="35"/>
    </location>
</feature>
<feature type="transmembrane region" description="Helical" evidence="8">
    <location>
        <begin position="124"/>
        <end position="144"/>
    </location>
</feature>
<evidence type="ECO:0000256" key="6">
    <source>
        <dbReference type="ARBA" id="ARBA00023065"/>
    </source>
</evidence>
<keyword evidence="7 8" id="KW-0472">Membrane</keyword>
<feature type="transmembrane region" description="Helical" evidence="8">
    <location>
        <begin position="237"/>
        <end position="256"/>
    </location>
</feature>
<evidence type="ECO:0000256" key="3">
    <source>
        <dbReference type="ARBA" id="ARBA00022475"/>
    </source>
</evidence>
<proteinExistence type="predicted"/>
<reference evidence="10" key="1">
    <citation type="submission" date="2016-10" db="EMBL/GenBank/DDBJ databases">
        <title>The complete genome sequence of the rumen bacterium Butyrivibrio hungatei MB2003.</title>
        <authorList>
            <person name="Palevich N."/>
            <person name="Kelly W.J."/>
            <person name="Leahy S.C."/>
            <person name="Altermann E."/>
            <person name="Rakonjac J."/>
            <person name="Attwood G.T."/>
        </authorList>
    </citation>
    <scope>NUCLEOTIDE SEQUENCE [LARGE SCALE GENOMIC DNA]</scope>
    <source>
        <strain evidence="10">MB2003</strain>
    </source>
</reference>
<feature type="transmembrane region" description="Helical" evidence="8">
    <location>
        <begin position="411"/>
        <end position="436"/>
    </location>
</feature>
<evidence type="ECO:0000313" key="10">
    <source>
        <dbReference type="Proteomes" id="UP000179284"/>
    </source>
</evidence>
<protein>
    <submittedName>
        <fullName evidence="9">Potassium uptake protein TrkH family</fullName>
    </submittedName>
</protein>
<evidence type="ECO:0000256" key="8">
    <source>
        <dbReference type="SAM" id="Phobius"/>
    </source>
</evidence>
<feature type="transmembrane region" description="Helical" evidence="8">
    <location>
        <begin position="315"/>
        <end position="337"/>
    </location>
</feature>
<gene>
    <name evidence="9" type="ORF">bhn_III061</name>
</gene>
<evidence type="ECO:0000313" key="9">
    <source>
        <dbReference type="EMBL" id="AOZ95009.1"/>
    </source>
</evidence>
<keyword evidence="3" id="KW-1003">Cell membrane</keyword>
<dbReference type="EMBL" id="CP017830">
    <property type="protein sequence ID" value="AOZ95009.1"/>
    <property type="molecule type" value="Genomic_DNA"/>
</dbReference>
<feature type="transmembrane region" description="Helical" evidence="8">
    <location>
        <begin position="188"/>
        <end position="210"/>
    </location>
</feature>
<keyword evidence="5 8" id="KW-1133">Transmembrane helix</keyword>
<organism evidence="9 10">
    <name type="scientific">Butyrivibrio hungatei</name>
    <dbReference type="NCBI Taxonomy" id="185008"/>
    <lineage>
        <taxon>Bacteria</taxon>
        <taxon>Bacillati</taxon>
        <taxon>Bacillota</taxon>
        <taxon>Clostridia</taxon>
        <taxon>Lachnospirales</taxon>
        <taxon>Lachnospiraceae</taxon>
        <taxon>Butyrivibrio</taxon>
    </lineage>
</organism>
<dbReference type="KEGG" id="bhu:bhn_III061"/>
<name>A0A1D9NXI9_9FIRM</name>
<sequence>MKKWSFSSEHLIPLSFLGAIVVGTILLLLPISTAIGETTDFVTALFTATTSVCVTGLVVTDTYSHWSTFGQVIILILAQIGGLGIITVASTFLLVSQKKFTMGERMMLKDALNLNSRSGILGKLVRIIRGTIMVELLGAILYSFRLVPLLGLAKGLWASLFNSVSAFCNAGMDIIGPTSMGQFHSDPAVLLITMTLIVIGGLGYVVWFDISSGIKNGIKKNYSPITIIKRFTEHTKLVLTMTFSLIFLGALIIFFAEYTNPATIGTMSLSDKIINSFFQSITLRTAGFASFSQKGLTDISCVISYVLMFIGGSPVGTAGGIKTVTFFLAAINIINYINCDEKNLVFHKRVTEDLMRKASVILAVSSFTVIVLTLILLATNPAITVVDSLFEVISASATVGLTRDVTPTLNLAGRIIIIIAMYLGRIGPISMAIFFANRKPNKNSCKFAEGEFYVG</sequence>
<accession>A0A1D9NXI9</accession>
<dbReference type="GO" id="GO:0005886">
    <property type="term" value="C:plasma membrane"/>
    <property type="evidence" value="ECO:0007669"/>
    <property type="project" value="UniProtKB-SubCell"/>
</dbReference>
<dbReference type="AlphaFoldDB" id="A0A1D9NXI9"/>
<evidence type="ECO:0000256" key="1">
    <source>
        <dbReference type="ARBA" id="ARBA00004651"/>
    </source>
</evidence>
<evidence type="ECO:0000256" key="4">
    <source>
        <dbReference type="ARBA" id="ARBA00022692"/>
    </source>
</evidence>
<keyword evidence="2" id="KW-0813">Transport</keyword>
<dbReference type="RefSeq" id="WP_071174834.1">
    <property type="nucleotide sequence ID" value="NZ_CP017830.1"/>
</dbReference>
<dbReference type="GO" id="GO:0008324">
    <property type="term" value="F:monoatomic cation transmembrane transporter activity"/>
    <property type="evidence" value="ECO:0007669"/>
    <property type="project" value="InterPro"/>
</dbReference>